<proteinExistence type="predicted"/>
<dbReference type="InterPro" id="IPR010093">
    <property type="entry name" value="SinI_DNA-bd"/>
</dbReference>
<dbReference type="KEGG" id="woc:BA177_16950"/>
<organism evidence="2 3">
    <name type="scientific">Woeseia oceani</name>
    <dbReference type="NCBI Taxonomy" id="1548547"/>
    <lineage>
        <taxon>Bacteria</taxon>
        <taxon>Pseudomonadati</taxon>
        <taxon>Pseudomonadota</taxon>
        <taxon>Gammaproteobacteria</taxon>
        <taxon>Woeseiales</taxon>
        <taxon>Woeseiaceae</taxon>
        <taxon>Woeseia</taxon>
    </lineage>
</organism>
<reference evidence="2 3" key="1">
    <citation type="submission" date="2016-06" db="EMBL/GenBank/DDBJ databases">
        <title>Complete genome sequence of a deep-branching marine Gamma Proteobacterium Woeseia oceani type strain XK5.</title>
        <authorList>
            <person name="Mu D."/>
            <person name="Du Z."/>
        </authorList>
    </citation>
    <scope>NUCLEOTIDE SEQUENCE [LARGE SCALE GENOMIC DNA]</scope>
    <source>
        <strain evidence="2 3">XK5</strain>
    </source>
</reference>
<dbReference type="Proteomes" id="UP000092695">
    <property type="component" value="Chromosome"/>
</dbReference>
<accession>A0A193LJP1</accession>
<dbReference type="OrthoDB" id="26212at2"/>
<dbReference type="AlphaFoldDB" id="A0A193LJP1"/>
<evidence type="ECO:0000313" key="3">
    <source>
        <dbReference type="Proteomes" id="UP000092695"/>
    </source>
</evidence>
<dbReference type="STRING" id="1548547.BA177_16950"/>
<sequence>MTISASYAEKIGDRLPSASEREAANHLRKILAAHASPADNSRLKIVDPAGKPTEVFLTPALSELLIELLRHIGKGDAVTLVPVTQRLTTQQAADLLNVSRPYFVGLLEKGEMPFELVGRHRRVRANDLFEYKSARDSKRAKALDELAQLDADYI</sequence>
<keyword evidence="3" id="KW-1185">Reference proteome</keyword>
<dbReference type="Pfam" id="PF12728">
    <property type="entry name" value="HTH_17"/>
    <property type="match status" value="1"/>
</dbReference>
<gene>
    <name evidence="2" type="ORF">BA177_16950</name>
</gene>
<feature type="domain" description="Helix-turn-helix" evidence="1">
    <location>
        <begin position="87"/>
        <end position="135"/>
    </location>
</feature>
<evidence type="ECO:0000259" key="1">
    <source>
        <dbReference type="Pfam" id="PF12728"/>
    </source>
</evidence>
<dbReference type="NCBIfam" id="TIGR01764">
    <property type="entry name" value="excise"/>
    <property type="match status" value="1"/>
</dbReference>
<dbReference type="RefSeq" id="WP_068618178.1">
    <property type="nucleotide sequence ID" value="NZ_CP016268.1"/>
</dbReference>
<protein>
    <submittedName>
        <fullName evidence="2">Excisionase</fullName>
    </submittedName>
</protein>
<dbReference type="InterPro" id="IPR041657">
    <property type="entry name" value="HTH_17"/>
</dbReference>
<dbReference type="GO" id="GO:0003677">
    <property type="term" value="F:DNA binding"/>
    <property type="evidence" value="ECO:0007669"/>
    <property type="project" value="InterPro"/>
</dbReference>
<evidence type="ECO:0000313" key="2">
    <source>
        <dbReference type="EMBL" id="ANO52648.1"/>
    </source>
</evidence>
<name>A0A193LJP1_9GAMM</name>
<dbReference type="EMBL" id="CP016268">
    <property type="protein sequence ID" value="ANO52648.1"/>
    <property type="molecule type" value="Genomic_DNA"/>
</dbReference>